<sequence length="88" mass="9987">MTCSKFRSCQKQCHSIKIQNSDTCGVANDEKWPNISPSSTDADILKMLRLPVAEWSKELVFTDHSHSINDLFRNIYPSKDTGLDNITN</sequence>
<reference evidence="1" key="2">
    <citation type="journal article" date="2021" name="Genome Biol. Evol.">
        <title>Developing a high-quality reference genome for a parasitic bivalve with doubly uniparental inheritance (Bivalvia: Unionida).</title>
        <authorList>
            <person name="Smith C.H."/>
        </authorList>
    </citation>
    <scope>NUCLEOTIDE SEQUENCE</scope>
    <source>
        <strain evidence="1">CHS0354</strain>
        <tissue evidence="1">Mantle</tissue>
    </source>
</reference>
<reference evidence="1" key="3">
    <citation type="submission" date="2023-05" db="EMBL/GenBank/DDBJ databases">
        <authorList>
            <person name="Smith C.H."/>
        </authorList>
    </citation>
    <scope>NUCLEOTIDE SEQUENCE</scope>
    <source>
        <strain evidence="1">CHS0354</strain>
        <tissue evidence="1">Mantle</tissue>
    </source>
</reference>
<name>A0AAE0SK03_9BIVA</name>
<accession>A0AAE0SK03</accession>
<gene>
    <name evidence="1" type="ORF">CHS0354_021909</name>
</gene>
<reference evidence="1" key="1">
    <citation type="journal article" date="2021" name="Genome Biol. Evol.">
        <title>A High-Quality Reference Genome for a Parasitic Bivalve with Doubly Uniparental Inheritance (Bivalvia: Unionida).</title>
        <authorList>
            <person name="Smith C.H."/>
        </authorList>
    </citation>
    <scope>NUCLEOTIDE SEQUENCE</scope>
    <source>
        <strain evidence="1">CHS0354</strain>
    </source>
</reference>
<proteinExistence type="predicted"/>
<organism evidence="1 2">
    <name type="scientific">Potamilus streckersoni</name>
    <dbReference type="NCBI Taxonomy" id="2493646"/>
    <lineage>
        <taxon>Eukaryota</taxon>
        <taxon>Metazoa</taxon>
        <taxon>Spiralia</taxon>
        <taxon>Lophotrochozoa</taxon>
        <taxon>Mollusca</taxon>
        <taxon>Bivalvia</taxon>
        <taxon>Autobranchia</taxon>
        <taxon>Heteroconchia</taxon>
        <taxon>Palaeoheterodonta</taxon>
        <taxon>Unionida</taxon>
        <taxon>Unionoidea</taxon>
        <taxon>Unionidae</taxon>
        <taxon>Ambleminae</taxon>
        <taxon>Lampsilini</taxon>
        <taxon>Potamilus</taxon>
    </lineage>
</organism>
<comment type="caution">
    <text evidence="1">The sequence shown here is derived from an EMBL/GenBank/DDBJ whole genome shotgun (WGS) entry which is preliminary data.</text>
</comment>
<keyword evidence="2" id="KW-1185">Reference proteome</keyword>
<dbReference type="AlphaFoldDB" id="A0AAE0SK03"/>
<protein>
    <submittedName>
        <fullName evidence="1">Uncharacterized protein</fullName>
    </submittedName>
</protein>
<evidence type="ECO:0000313" key="2">
    <source>
        <dbReference type="Proteomes" id="UP001195483"/>
    </source>
</evidence>
<dbReference type="EMBL" id="JAEAOA010001332">
    <property type="protein sequence ID" value="KAK3593345.1"/>
    <property type="molecule type" value="Genomic_DNA"/>
</dbReference>
<evidence type="ECO:0000313" key="1">
    <source>
        <dbReference type="EMBL" id="KAK3593345.1"/>
    </source>
</evidence>
<dbReference type="Proteomes" id="UP001195483">
    <property type="component" value="Unassembled WGS sequence"/>
</dbReference>